<feature type="non-terminal residue" evidence="2">
    <location>
        <position position="1"/>
    </location>
</feature>
<proteinExistence type="predicted"/>
<dbReference type="AlphaFoldDB" id="A0A0V1AQ40"/>
<organism evidence="2 3">
    <name type="scientific">Trichinella spiralis</name>
    <name type="common">Trichina worm</name>
    <dbReference type="NCBI Taxonomy" id="6334"/>
    <lineage>
        <taxon>Eukaryota</taxon>
        <taxon>Metazoa</taxon>
        <taxon>Ecdysozoa</taxon>
        <taxon>Nematoda</taxon>
        <taxon>Enoplea</taxon>
        <taxon>Dorylaimia</taxon>
        <taxon>Trichinellida</taxon>
        <taxon>Trichinellidae</taxon>
        <taxon>Trichinella</taxon>
    </lineage>
</organism>
<evidence type="ECO:0000313" key="3">
    <source>
        <dbReference type="Proteomes" id="UP000054776"/>
    </source>
</evidence>
<comment type="caution">
    <text evidence="2">The sequence shown here is derived from an EMBL/GenBank/DDBJ whole genome shotgun (WGS) entry which is preliminary data.</text>
</comment>
<accession>A0A0V1AQ40</accession>
<dbReference type="EMBL" id="JYDH01000312">
    <property type="protein sequence ID" value="KRY26911.1"/>
    <property type="molecule type" value="Genomic_DNA"/>
</dbReference>
<reference evidence="2 3" key="1">
    <citation type="submission" date="2015-01" db="EMBL/GenBank/DDBJ databases">
        <title>Evolution of Trichinella species and genotypes.</title>
        <authorList>
            <person name="Korhonen P.K."/>
            <person name="Edoardo P."/>
            <person name="Giuseppe L.R."/>
            <person name="Gasser R.B."/>
        </authorList>
    </citation>
    <scope>NUCLEOTIDE SEQUENCE [LARGE SCALE GENOMIC DNA]</scope>
    <source>
        <strain evidence="2">ISS3</strain>
    </source>
</reference>
<gene>
    <name evidence="1" type="ORF">T01_5335</name>
    <name evidence="2" type="ORF">T01_9532</name>
</gene>
<feature type="non-terminal residue" evidence="2">
    <location>
        <position position="160"/>
    </location>
</feature>
<name>A0A0V1AQ40_TRISP</name>
<evidence type="ECO:0000313" key="2">
    <source>
        <dbReference type="EMBL" id="KRY26911.1"/>
    </source>
</evidence>
<dbReference type="EMBL" id="JYDH01000320">
    <property type="protein sequence ID" value="KRY26855.1"/>
    <property type="molecule type" value="Genomic_DNA"/>
</dbReference>
<sequence length="160" mass="18104">LSIISIVQLTNIIRSVRDPLSSGLVRHPNQVISAFVTNRQRADVDRLVSLRVHLRWLPPALLLFPHSSRFPDDIILIRRQTERTIDDTSHQTFQTNNNNTLATRNAIPIHELTVASVSLIPSLVSECPSTFGRGKSLENLFSGRSFFLQLHLPTKLSSYR</sequence>
<evidence type="ECO:0000313" key="1">
    <source>
        <dbReference type="EMBL" id="KRY26855.1"/>
    </source>
</evidence>
<protein>
    <submittedName>
        <fullName evidence="2">Uncharacterized protein</fullName>
    </submittedName>
</protein>
<dbReference type="InParanoid" id="A0A0V1AQ40"/>
<dbReference type="Proteomes" id="UP000054776">
    <property type="component" value="Unassembled WGS sequence"/>
</dbReference>
<keyword evidence="3" id="KW-1185">Reference proteome</keyword>